<protein>
    <recommendedName>
        <fullName evidence="2">POPDC1-3 domain-containing protein</fullName>
    </recommendedName>
</protein>
<feature type="transmembrane region" description="Helical" evidence="1">
    <location>
        <begin position="32"/>
        <end position="53"/>
    </location>
</feature>
<evidence type="ECO:0000256" key="1">
    <source>
        <dbReference type="SAM" id="Phobius"/>
    </source>
</evidence>
<feature type="transmembrane region" description="Helical" evidence="1">
    <location>
        <begin position="6"/>
        <end position="25"/>
    </location>
</feature>
<accession>A0AAD3HCM6</accession>
<gene>
    <name evidence="3" type="ORF">CTEN210_14812</name>
</gene>
<comment type="caution">
    <text evidence="3">The sequence shown here is derived from an EMBL/GenBank/DDBJ whole genome shotgun (WGS) entry which is preliminary data.</text>
</comment>
<keyword evidence="1" id="KW-0812">Transmembrane</keyword>
<proteinExistence type="predicted"/>
<keyword evidence="4" id="KW-1185">Reference proteome</keyword>
<organism evidence="3 4">
    <name type="scientific">Chaetoceros tenuissimus</name>
    <dbReference type="NCBI Taxonomy" id="426638"/>
    <lineage>
        <taxon>Eukaryota</taxon>
        <taxon>Sar</taxon>
        <taxon>Stramenopiles</taxon>
        <taxon>Ochrophyta</taxon>
        <taxon>Bacillariophyta</taxon>
        <taxon>Coscinodiscophyceae</taxon>
        <taxon>Chaetocerotophycidae</taxon>
        <taxon>Chaetocerotales</taxon>
        <taxon>Chaetocerotaceae</taxon>
        <taxon>Chaetoceros</taxon>
    </lineage>
</organism>
<dbReference type="Proteomes" id="UP001054902">
    <property type="component" value="Unassembled WGS sequence"/>
</dbReference>
<dbReference type="Pfam" id="PF04831">
    <property type="entry name" value="POPDC1-3"/>
    <property type="match status" value="1"/>
</dbReference>
<dbReference type="EMBL" id="BLLK01000062">
    <property type="protein sequence ID" value="GFH58336.1"/>
    <property type="molecule type" value="Genomic_DNA"/>
</dbReference>
<feature type="domain" description="POPDC1-3" evidence="2">
    <location>
        <begin position="13"/>
        <end position="186"/>
    </location>
</feature>
<reference evidence="3 4" key="1">
    <citation type="journal article" date="2021" name="Sci. Rep.">
        <title>The genome of the diatom Chaetoceros tenuissimus carries an ancient integrated fragment of an extant virus.</title>
        <authorList>
            <person name="Hongo Y."/>
            <person name="Kimura K."/>
            <person name="Takaki Y."/>
            <person name="Yoshida Y."/>
            <person name="Baba S."/>
            <person name="Kobayashi G."/>
            <person name="Nagasaki K."/>
            <person name="Hano T."/>
            <person name="Tomaru Y."/>
        </authorList>
    </citation>
    <scope>NUCLEOTIDE SEQUENCE [LARGE SCALE GENOMIC DNA]</scope>
    <source>
        <strain evidence="3 4">NIES-3715</strain>
    </source>
</reference>
<evidence type="ECO:0000313" key="3">
    <source>
        <dbReference type="EMBL" id="GFH58336.1"/>
    </source>
</evidence>
<dbReference type="AlphaFoldDB" id="A0AAD3HCM6"/>
<evidence type="ECO:0000259" key="2">
    <source>
        <dbReference type="Pfam" id="PF04831"/>
    </source>
</evidence>
<name>A0AAD3HCM6_9STRA</name>
<evidence type="ECO:0000313" key="4">
    <source>
        <dbReference type="Proteomes" id="UP001054902"/>
    </source>
</evidence>
<sequence>MEIKTPLSIWIQCASLCFLSAGVFSDLLLIRICLVFAYLFLLLNGLLGSPLWGSLYSPDQISLDTVLWAIANLYVHMTSAIRLILDERRVVLTEEEEALWRVFYRTGGVSKKVFFNTVCRHMNTVYYKNNERIPVSTHFNIIYKGLVRVNVSHRGQILSSLRQRSGYMFNVQDLGLLHNEAQLEKREVTAESKSDLTCVFQFPTEKIREISHLKQTRNVWQAMMMESLDRIAQRFFDNEEDVEKAKIEKSDEYILPLFLPLKEWEEPFHLQAGSGKTLNNFFRHIMYSARKAFSPPWGFHPTGIRHATLPAPSMTMSQLKSNTGNSVWVKMKSFVRRLSSRMPFDESEESKERSEMALETFEADDIQSKITVVKKSNSLLKKSSLQKKSIINDRVAVVKSKYDHDKRFEV</sequence>
<keyword evidence="1" id="KW-1133">Transmembrane helix</keyword>
<dbReference type="InterPro" id="IPR055272">
    <property type="entry name" value="POPDC1-3_dom"/>
</dbReference>
<keyword evidence="1" id="KW-0472">Membrane</keyword>
<feature type="transmembrane region" description="Helical" evidence="1">
    <location>
        <begin position="65"/>
        <end position="85"/>
    </location>
</feature>